<keyword evidence="6 7" id="KW-0472">Membrane</keyword>
<feature type="transmembrane region" description="Helical" evidence="7">
    <location>
        <begin position="154"/>
        <end position="172"/>
    </location>
</feature>
<feature type="transmembrane region" description="Helical" evidence="7">
    <location>
        <begin position="335"/>
        <end position="352"/>
    </location>
</feature>
<evidence type="ECO:0000256" key="3">
    <source>
        <dbReference type="ARBA" id="ARBA00022475"/>
    </source>
</evidence>
<dbReference type="STRING" id="252246.SAMN05421799_11294"/>
<dbReference type="PROSITE" id="PS50850">
    <property type="entry name" value="MFS"/>
    <property type="match status" value="1"/>
</dbReference>
<feature type="transmembrane region" description="Helical" evidence="7">
    <location>
        <begin position="203"/>
        <end position="228"/>
    </location>
</feature>
<sequence length="397" mass="42693">MCVVYGLVFADRFGITNLFPQIARSLHLNDTQLGETMSAVALAWGFGAVVFAYVSDIIGNKKRMLIALVLVFSISTLFSGLATSFIGLLLARVLLGAAEGPTIPLVQSTVLMESSPHRKGRNTGLPIATSALFNAITPILLVCIATRWGWRYGLFVITIPGLIVALFLARFMKEPLRQDVPSGSAPGRVRWADVRVVLRSRNVWLSMCIAIFFVGGCIATLNTFMPLYLVKVGHVSQSTAALVVSFYGIMSILGNILLPSLSDKIDRKKAFLIASFLSTLSPVPFIAFANRVPLMLLAIFVLSLGQGIASMCMFVIPGESVPPRFIATAQALPNFVGEVVGGTIGSIVAGWLGDHFGLRVTMIVDIAIIGMTFVLGLGYKETALELNQASHELNTAQ</sequence>
<dbReference type="InterPro" id="IPR011701">
    <property type="entry name" value="MFS"/>
</dbReference>
<feature type="transmembrane region" description="Helical" evidence="7">
    <location>
        <begin position="36"/>
        <end position="54"/>
    </location>
</feature>
<organism evidence="9 10">
    <name type="scientific">Alicyclobacillus vulcanalis</name>
    <dbReference type="NCBI Taxonomy" id="252246"/>
    <lineage>
        <taxon>Bacteria</taxon>
        <taxon>Bacillati</taxon>
        <taxon>Bacillota</taxon>
        <taxon>Bacilli</taxon>
        <taxon>Bacillales</taxon>
        <taxon>Alicyclobacillaceae</taxon>
        <taxon>Alicyclobacillus</taxon>
    </lineage>
</organism>
<dbReference type="Pfam" id="PF07690">
    <property type="entry name" value="MFS_1"/>
    <property type="match status" value="1"/>
</dbReference>
<evidence type="ECO:0000313" key="9">
    <source>
        <dbReference type="EMBL" id="SIT08245.1"/>
    </source>
</evidence>
<dbReference type="Proteomes" id="UP000186156">
    <property type="component" value="Unassembled WGS sequence"/>
</dbReference>
<name>A0A1N7PC91_9BACL</name>
<dbReference type="GO" id="GO:0005886">
    <property type="term" value="C:plasma membrane"/>
    <property type="evidence" value="ECO:0007669"/>
    <property type="project" value="UniProtKB-SubCell"/>
</dbReference>
<feature type="transmembrane region" description="Helical" evidence="7">
    <location>
        <begin position="358"/>
        <end position="379"/>
    </location>
</feature>
<feature type="transmembrane region" description="Helical" evidence="7">
    <location>
        <begin position="294"/>
        <end position="315"/>
    </location>
</feature>
<dbReference type="PANTHER" id="PTHR43124:SF3">
    <property type="entry name" value="CHLORAMPHENICOL EFFLUX PUMP RV0191"/>
    <property type="match status" value="1"/>
</dbReference>
<dbReference type="InterPro" id="IPR036259">
    <property type="entry name" value="MFS_trans_sf"/>
</dbReference>
<dbReference type="PANTHER" id="PTHR43124">
    <property type="entry name" value="PURINE EFFLUX PUMP PBUE"/>
    <property type="match status" value="1"/>
</dbReference>
<evidence type="ECO:0000256" key="6">
    <source>
        <dbReference type="ARBA" id="ARBA00023136"/>
    </source>
</evidence>
<keyword evidence="2" id="KW-0813">Transport</keyword>
<dbReference type="InterPro" id="IPR020846">
    <property type="entry name" value="MFS_dom"/>
</dbReference>
<protein>
    <submittedName>
        <fullName evidence="9">Predicted arabinose efflux permease, MFS family</fullName>
    </submittedName>
</protein>
<evidence type="ECO:0000259" key="8">
    <source>
        <dbReference type="PROSITE" id="PS50850"/>
    </source>
</evidence>
<evidence type="ECO:0000256" key="4">
    <source>
        <dbReference type="ARBA" id="ARBA00022692"/>
    </source>
</evidence>
<dbReference type="InterPro" id="IPR050189">
    <property type="entry name" value="MFS_Efflux_Transporters"/>
</dbReference>
<keyword evidence="4 7" id="KW-0812">Transmembrane</keyword>
<evidence type="ECO:0000256" key="5">
    <source>
        <dbReference type="ARBA" id="ARBA00022989"/>
    </source>
</evidence>
<proteinExistence type="predicted"/>
<dbReference type="AlphaFoldDB" id="A0A1N7PC91"/>
<evidence type="ECO:0000256" key="2">
    <source>
        <dbReference type="ARBA" id="ARBA00022448"/>
    </source>
</evidence>
<dbReference type="EMBL" id="FTOO01000012">
    <property type="protein sequence ID" value="SIT08245.1"/>
    <property type="molecule type" value="Genomic_DNA"/>
</dbReference>
<dbReference type="Gene3D" id="1.20.1250.20">
    <property type="entry name" value="MFS general substrate transporter like domains"/>
    <property type="match status" value="2"/>
</dbReference>
<feature type="transmembrane region" description="Helical" evidence="7">
    <location>
        <begin position="240"/>
        <end position="258"/>
    </location>
</feature>
<dbReference type="GO" id="GO:0022857">
    <property type="term" value="F:transmembrane transporter activity"/>
    <property type="evidence" value="ECO:0007669"/>
    <property type="project" value="InterPro"/>
</dbReference>
<reference evidence="10" key="1">
    <citation type="submission" date="2017-01" db="EMBL/GenBank/DDBJ databases">
        <authorList>
            <person name="Varghese N."/>
            <person name="Submissions S."/>
        </authorList>
    </citation>
    <scope>NUCLEOTIDE SEQUENCE [LARGE SCALE GENOMIC DNA]</scope>
    <source>
        <strain evidence="10">DSM 16176</strain>
    </source>
</reference>
<evidence type="ECO:0000313" key="10">
    <source>
        <dbReference type="Proteomes" id="UP000186156"/>
    </source>
</evidence>
<feature type="domain" description="Major facilitator superfamily (MFS) profile" evidence="8">
    <location>
        <begin position="1"/>
        <end position="382"/>
    </location>
</feature>
<evidence type="ECO:0000256" key="7">
    <source>
        <dbReference type="SAM" id="Phobius"/>
    </source>
</evidence>
<comment type="subcellular location">
    <subcellularLocation>
        <location evidence="1">Cell membrane</location>
        <topology evidence="1">Multi-pass membrane protein</topology>
    </subcellularLocation>
</comment>
<keyword evidence="5 7" id="KW-1133">Transmembrane helix</keyword>
<keyword evidence="10" id="KW-1185">Reference proteome</keyword>
<keyword evidence="3" id="KW-1003">Cell membrane</keyword>
<feature type="transmembrane region" description="Helical" evidence="7">
    <location>
        <begin position="270"/>
        <end position="288"/>
    </location>
</feature>
<dbReference type="SUPFAM" id="SSF103473">
    <property type="entry name" value="MFS general substrate transporter"/>
    <property type="match status" value="1"/>
</dbReference>
<evidence type="ECO:0000256" key="1">
    <source>
        <dbReference type="ARBA" id="ARBA00004651"/>
    </source>
</evidence>
<accession>A0A1N7PC91</accession>
<feature type="transmembrane region" description="Helical" evidence="7">
    <location>
        <begin position="66"/>
        <end position="87"/>
    </location>
</feature>
<gene>
    <name evidence="9" type="ORF">SAMN05421799_11294</name>
</gene>